<comment type="similarity">
    <text evidence="1 4">Belongs to the polyphosphate kinase 2 (PPK2) family. Class I subfamily.</text>
</comment>
<dbReference type="GO" id="GO:0008976">
    <property type="term" value="F:polyphosphate kinase activity"/>
    <property type="evidence" value="ECO:0007669"/>
    <property type="project" value="UniProtKB-UniRule"/>
</dbReference>
<dbReference type="InterPro" id="IPR027417">
    <property type="entry name" value="P-loop_NTPase"/>
</dbReference>
<dbReference type="InterPro" id="IPR022488">
    <property type="entry name" value="PPK2-related"/>
</dbReference>
<comment type="caution">
    <text evidence="6">The sequence shown here is derived from an EMBL/GenBank/DDBJ whole genome shotgun (WGS) entry which is preliminary data.</text>
</comment>
<gene>
    <name evidence="6" type="ORF">GCM10010960_11130</name>
</gene>
<evidence type="ECO:0000256" key="2">
    <source>
        <dbReference type="ARBA" id="ARBA00022679"/>
    </source>
</evidence>
<feature type="domain" description="Polyphosphate kinase-2-related" evidence="5">
    <location>
        <begin position="4"/>
        <end position="226"/>
    </location>
</feature>
<reference evidence="6" key="1">
    <citation type="journal article" date="2014" name="Int. J. Syst. Evol. Microbiol.">
        <title>Complete genome sequence of Corynebacterium casei LMG S-19264T (=DSM 44701T), isolated from a smear-ripened cheese.</title>
        <authorList>
            <consortium name="US DOE Joint Genome Institute (JGI-PGF)"/>
            <person name="Walter F."/>
            <person name="Albersmeier A."/>
            <person name="Kalinowski J."/>
            <person name="Ruckert C."/>
        </authorList>
    </citation>
    <scope>NUCLEOTIDE SEQUENCE</scope>
    <source>
        <strain evidence="6">CGMCC 1.12726</strain>
    </source>
</reference>
<evidence type="ECO:0000259" key="5">
    <source>
        <dbReference type="Pfam" id="PF03976"/>
    </source>
</evidence>
<dbReference type="GO" id="GO:0006793">
    <property type="term" value="P:phosphorus metabolic process"/>
    <property type="evidence" value="ECO:0007669"/>
    <property type="project" value="InterPro"/>
</dbReference>
<dbReference type="InterPro" id="IPR022486">
    <property type="entry name" value="PPK2_PA0141"/>
</dbReference>
<organism evidence="6 7">
    <name type="scientific">Arenimonas maotaiensis</name>
    <dbReference type="NCBI Taxonomy" id="1446479"/>
    <lineage>
        <taxon>Bacteria</taxon>
        <taxon>Pseudomonadati</taxon>
        <taxon>Pseudomonadota</taxon>
        <taxon>Gammaproteobacteria</taxon>
        <taxon>Lysobacterales</taxon>
        <taxon>Lysobacteraceae</taxon>
        <taxon>Arenimonas</taxon>
    </lineage>
</organism>
<dbReference type="Gene3D" id="3.40.50.300">
    <property type="entry name" value="P-loop containing nucleotide triphosphate hydrolases"/>
    <property type="match status" value="1"/>
</dbReference>
<reference evidence="6" key="2">
    <citation type="submission" date="2020-09" db="EMBL/GenBank/DDBJ databases">
        <authorList>
            <person name="Sun Q."/>
            <person name="Zhou Y."/>
        </authorList>
    </citation>
    <scope>NUCLEOTIDE SEQUENCE</scope>
    <source>
        <strain evidence="6">CGMCC 1.12726</strain>
    </source>
</reference>
<proteinExistence type="inferred from homology"/>
<dbReference type="PANTHER" id="PTHR34383:SF1">
    <property type="entry name" value="ADP-POLYPHOSPHATE PHOSPHOTRANSFERASE"/>
    <property type="match status" value="1"/>
</dbReference>
<evidence type="ECO:0000256" key="4">
    <source>
        <dbReference type="RuleBase" id="RU369062"/>
    </source>
</evidence>
<evidence type="ECO:0000256" key="1">
    <source>
        <dbReference type="ARBA" id="ARBA00009924"/>
    </source>
</evidence>
<dbReference type="Pfam" id="PF03976">
    <property type="entry name" value="PPK2"/>
    <property type="match status" value="1"/>
</dbReference>
<dbReference type="Proteomes" id="UP000632858">
    <property type="component" value="Unassembled WGS sequence"/>
</dbReference>
<dbReference type="NCBIfam" id="TIGR03707">
    <property type="entry name" value="PPK2_P_aer"/>
    <property type="match status" value="1"/>
</dbReference>
<protein>
    <recommendedName>
        <fullName evidence="4">ADP/GDP-polyphosphate phosphotransferase</fullName>
        <ecNumber evidence="4">2.7.4.-</ecNumber>
    </recommendedName>
    <alternativeName>
        <fullName evidence="4">Polyphosphate kinase PPK2</fullName>
    </alternativeName>
</protein>
<evidence type="ECO:0000256" key="3">
    <source>
        <dbReference type="ARBA" id="ARBA00022777"/>
    </source>
</evidence>
<accession>A0A917FLG3</accession>
<dbReference type="RefSeq" id="WP_188448647.1">
    <property type="nucleotide sequence ID" value="NZ_BMFO01000002.1"/>
</dbReference>
<comment type="subunit">
    <text evidence="4">Homotetramer.</text>
</comment>
<dbReference type="PANTHER" id="PTHR34383">
    <property type="entry name" value="POLYPHOSPHATE:AMP PHOSPHOTRANSFERASE-RELATED"/>
    <property type="match status" value="1"/>
</dbReference>
<dbReference type="SUPFAM" id="SSF52540">
    <property type="entry name" value="P-loop containing nucleoside triphosphate hydrolases"/>
    <property type="match status" value="1"/>
</dbReference>
<sequence>MPKISKSEYEAELQKLQVELNRIARWVQQHGKRVLVLVEGRDTAGKGGVIAAIKAHMNSRWCRSVALGKPSATEASQWYFQRYLAHLPAAGEFVFFDRSWYNRAGVEKVMGFCTDKEYKAFLKQVPLLEQLLVDDGILLFKYWLAVDQDKQEERFRERFEDPLKQWKLSPVDLQSRGKYAEYTAAREAMFKTSHTRKAPWTVVDFNNQKLGRLNLIRDFIERFPDARTPDERPHFEPLRGKPAKERYTVAPKPIKPYY</sequence>
<comment type="function">
    <text evidence="4">Uses inorganic polyphosphate (polyP) as a donor to convert GDP to GTP or ADP to ATP.</text>
</comment>
<keyword evidence="3 4" id="KW-0418">Kinase</keyword>
<dbReference type="InterPro" id="IPR016898">
    <property type="entry name" value="Polyphosphate_phosphotransfera"/>
</dbReference>
<dbReference type="AlphaFoldDB" id="A0A917FLG3"/>
<evidence type="ECO:0000313" key="6">
    <source>
        <dbReference type="EMBL" id="GGF90986.1"/>
    </source>
</evidence>
<keyword evidence="7" id="KW-1185">Reference proteome</keyword>
<keyword evidence="2 4" id="KW-0808">Transferase</keyword>
<dbReference type="EMBL" id="BMFO01000002">
    <property type="protein sequence ID" value="GGF90986.1"/>
    <property type="molecule type" value="Genomic_DNA"/>
</dbReference>
<name>A0A917FLG3_9GAMM</name>
<evidence type="ECO:0000313" key="7">
    <source>
        <dbReference type="Proteomes" id="UP000632858"/>
    </source>
</evidence>
<dbReference type="EC" id="2.7.4.-" evidence="4"/>
<dbReference type="PIRSF" id="PIRSF028756">
    <property type="entry name" value="PPK2_prd"/>
    <property type="match status" value="1"/>
</dbReference>